<comment type="catalytic activity">
    <reaction evidence="8">
        <text>L-gulono-1,4-lactone + O2 = L-ascorbate + H2O2 + H(+)</text>
        <dbReference type="Rhea" id="RHEA:32363"/>
        <dbReference type="ChEBI" id="CHEBI:15378"/>
        <dbReference type="ChEBI" id="CHEBI:15379"/>
        <dbReference type="ChEBI" id="CHEBI:16240"/>
        <dbReference type="ChEBI" id="CHEBI:17587"/>
        <dbReference type="ChEBI" id="CHEBI:38290"/>
        <dbReference type="EC" id="1.1.3.8"/>
    </reaction>
</comment>
<dbReference type="InterPro" id="IPR006094">
    <property type="entry name" value="Oxid_FAD_bind_N"/>
</dbReference>
<dbReference type="InterPro" id="IPR016169">
    <property type="entry name" value="FAD-bd_PCMH_sub2"/>
</dbReference>
<dbReference type="Gene3D" id="3.30.465.10">
    <property type="match status" value="1"/>
</dbReference>
<dbReference type="GO" id="GO:0019853">
    <property type="term" value="P:L-ascorbic acid biosynthetic process"/>
    <property type="evidence" value="ECO:0007669"/>
    <property type="project" value="UniProtKB-KW"/>
</dbReference>
<accession>A0A6A4M8S3</accession>
<comment type="cofactor">
    <cofactor evidence="1">
        <name>FAD</name>
        <dbReference type="ChEBI" id="CHEBI:57692"/>
    </cofactor>
</comment>
<keyword evidence="12" id="KW-1185">Reference proteome</keyword>
<dbReference type="GO" id="GO:0071949">
    <property type="term" value="F:FAD binding"/>
    <property type="evidence" value="ECO:0007669"/>
    <property type="project" value="InterPro"/>
</dbReference>
<feature type="non-terminal residue" evidence="11">
    <location>
        <position position="1"/>
    </location>
</feature>
<evidence type="ECO:0000313" key="11">
    <source>
        <dbReference type="EMBL" id="KAE9463157.1"/>
    </source>
</evidence>
<reference evidence="11 12" key="1">
    <citation type="journal article" date="2019" name="Genome Biol. Evol.">
        <title>The Rhododendron genome and chromosomal organization provide insight into shared whole-genome duplications across the heath family (Ericaceae).</title>
        <authorList>
            <person name="Soza V.L."/>
            <person name="Lindsley D."/>
            <person name="Waalkes A."/>
            <person name="Ramage E."/>
            <person name="Patwardhan R.P."/>
            <person name="Burton J.N."/>
            <person name="Adey A."/>
            <person name="Kumar A."/>
            <person name="Qiu R."/>
            <person name="Shendure J."/>
            <person name="Hall B."/>
        </authorList>
    </citation>
    <scope>NUCLEOTIDE SEQUENCE [LARGE SCALE GENOMIC DNA]</scope>
    <source>
        <strain evidence="11">RSF 1966-606</strain>
    </source>
</reference>
<keyword evidence="5" id="KW-0060">Ascorbate biosynthesis</keyword>
<name>A0A6A4M8S3_9ERIC</name>
<protein>
    <recommendedName>
        <fullName evidence="4">L-gulonolactone oxidase</fullName>
        <ecNumber evidence="4">1.1.3.8</ecNumber>
    </recommendedName>
</protein>
<dbReference type="EC" id="1.1.3.8" evidence="4"/>
<comment type="pathway">
    <text evidence="2">Cofactor biosynthesis; L-ascorbate biosynthesis.</text>
</comment>
<dbReference type="Gene3D" id="3.30.43.10">
    <property type="entry name" value="Uridine Diphospho-n-acetylenolpyruvylglucosamine Reductase, domain 2"/>
    <property type="match status" value="1"/>
</dbReference>
<evidence type="ECO:0000256" key="3">
    <source>
        <dbReference type="ARBA" id="ARBA00005466"/>
    </source>
</evidence>
<dbReference type="PANTHER" id="PTHR13878">
    <property type="entry name" value="GULONOLACTONE OXIDASE"/>
    <property type="match status" value="1"/>
</dbReference>
<dbReference type="OrthoDB" id="610608at2759"/>
<comment type="caution">
    <text evidence="11">The sequence shown here is derived from an EMBL/GenBank/DDBJ whole genome shotgun (WGS) entry which is preliminary data.</text>
</comment>
<dbReference type="SUPFAM" id="SSF56176">
    <property type="entry name" value="FAD-binding/transporter-associated domain-like"/>
    <property type="match status" value="1"/>
</dbReference>
<dbReference type="InterPro" id="IPR016167">
    <property type="entry name" value="FAD-bd_PCMH_sub1"/>
</dbReference>
<evidence type="ECO:0000256" key="9">
    <source>
        <dbReference type="SAM" id="SignalP"/>
    </source>
</evidence>
<evidence type="ECO:0000256" key="1">
    <source>
        <dbReference type="ARBA" id="ARBA00001974"/>
    </source>
</evidence>
<dbReference type="EMBL" id="QEFC01000590">
    <property type="protein sequence ID" value="KAE9463157.1"/>
    <property type="molecule type" value="Genomic_DNA"/>
</dbReference>
<dbReference type="AlphaFoldDB" id="A0A6A4M8S3"/>
<dbReference type="PANTHER" id="PTHR13878:SF67">
    <property type="entry name" value="L-GULONOLACTONE OXIDASE 5"/>
    <property type="match status" value="1"/>
</dbReference>
<dbReference type="InterPro" id="IPR050432">
    <property type="entry name" value="FAD-linked_Oxidoreductases_BP"/>
</dbReference>
<feature type="domain" description="FAD-binding PCMH-type" evidence="10">
    <location>
        <begin position="49"/>
        <end position="229"/>
    </location>
</feature>
<proteinExistence type="inferred from homology"/>
<dbReference type="Proteomes" id="UP000428333">
    <property type="component" value="Linkage Group LG03"/>
</dbReference>
<gene>
    <name evidence="11" type="ORF">C3L33_04934</name>
</gene>
<dbReference type="GO" id="GO:0050105">
    <property type="term" value="F:L-gulonolactone oxidase activity"/>
    <property type="evidence" value="ECO:0007669"/>
    <property type="project" value="UniProtKB-EC"/>
</dbReference>
<evidence type="ECO:0000313" key="12">
    <source>
        <dbReference type="Proteomes" id="UP000428333"/>
    </source>
</evidence>
<evidence type="ECO:0000256" key="2">
    <source>
        <dbReference type="ARBA" id="ARBA00005147"/>
    </source>
</evidence>
<evidence type="ECO:0000256" key="4">
    <source>
        <dbReference type="ARBA" id="ARBA00013121"/>
    </source>
</evidence>
<dbReference type="InterPro" id="IPR036318">
    <property type="entry name" value="FAD-bd_PCMH-like_sf"/>
</dbReference>
<evidence type="ECO:0000256" key="5">
    <source>
        <dbReference type="ARBA" id="ARBA00022644"/>
    </source>
</evidence>
<sequence>MFQLLLLLKFTTILFSMVNSSPPEDPIMCSSKNRNCTITNSYGAFPDRSVCRAADVAYPTTEEELISVVATATKAKRKMKVATRSSHSIPKLVCPDGDEGLLISTKLLNRKLEIDRVRMKITVESGVTLKRLIHEAAKAGLALPNVPYWWGFTIGGMLGTGAHGSTLFGDGSAVEDYVIQIRIVTPAGPEEGYGKVRTIASSDPDLKAARVSLGVLGVISQVLLDHLILISGLSNVFI</sequence>
<keyword evidence="6 9" id="KW-0732">Signal</keyword>
<feature type="signal peptide" evidence="9">
    <location>
        <begin position="1"/>
        <end position="20"/>
    </location>
</feature>
<comment type="similarity">
    <text evidence="3">Belongs to the oxygen-dependent FAD-linked oxidoreductase family.</text>
</comment>
<evidence type="ECO:0000256" key="6">
    <source>
        <dbReference type="ARBA" id="ARBA00022729"/>
    </source>
</evidence>
<dbReference type="Pfam" id="PF01565">
    <property type="entry name" value="FAD_binding_4"/>
    <property type="match status" value="1"/>
</dbReference>
<dbReference type="InterPro" id="IPR016166">
    <property type="entry name" value="FAD-bd_PCMH"/>
</dbReference>
<organism evidence="11 12">
    <name type="scientific">Rhododendron williamsianum</name>
    <dbReference type="NCBI Taxonomy" id="262921"/>
    <lineage>
        <taxon>Eukaryota</taxon>
        <taxon>Viridiplantae</taxon>
        <taxon>Streptophyta</taxon>
        <taxon>Embryophyta</taxon>
        <taxon>Tracheophyta</taxon>
        <taxon>Spermatophyta</taxon>
        <taxon>Magnoliopsida</taxon>
        <taxon>eudicotyledons</taxon>
        <taxon>Gunneridae</taxon>
        <taxon>Pentapetalae</taxon>
        <taxon>asterids</taxon>
        <taxon>Ericales</taxon>
        <taxon>Ericaceae</taxon>
        <taxon>Ericoideae</taxon>
        <taxon>Rhodoreae</taxon>
        <taxon>Rhododendron</taxon>
    </lineage>
</organism>
<keyword evidence="7" id="KW-0560">Oxidoreductase</keyword>
<dbReference type="PROSITE" id="PS51387">
    <property type="entry name" value="FAD_PCMH"/>
    <property type="match status" value="1"/>
</dbReference>
<dbReference type="FunFam" id="3.30.465.10:FF:000033">
    <property type="entry name" value="L-gulonolactone oxidase 5"/>
    <property type="match status" value="1"/>
</dbReference>
<feature type="chain" id="PRO_5025565326" description="L-gulonolactone oxidase" evidence="9">
    <location>
        <begin position="21"/>
        <end position="238"/>
    </location>
</feature>
<evidence type="ECO:0000256" key="8">
    <source>
        <dbReference type="ARBA" id="ARBA00048083"/>
    </source>
</evidence>
<evidence type="ECO:0000259" key="10">
    <source>
        <dbReference type="PROSITE" id="PS51387"/>
    </source>
</evidence>
<evidence type="ECO:0000256" key="7">
    <source>
        <dbReference type="ARBA" id="ARBA00023002"/>
    </source>
</evidence>